<dbReference type="PANTHER" id="PTHR40057">
    <property type="entry name" value="SLR1162 PROTEIN"/>
    <property type="match status" value="1"/>
</dbReference>
<feature type="domain" description="ABM" evidence="2">
    <location>
        <begin position="5"/>
        <end position="78"/>
    </location>
</feature>
<dbReference type="RefSeq" id="WP_322724622.1">
    <property type="nucleotide sequence ID" value="NZ_VJZC01000095.1"/>
</dbReference>
<evidence type="ECO:0000259" key="2">
    <source>
        <dbReference type="Pfam" id="PF03992"/>
    </source>
</evidence>
<keyword evidence="1" id="KW-0472">Membrane</keyword>
<feature type="transmembrane region" description="Helical" evidence="1">
    <location>
        <begin position="146"/>
        <end position="165"/>
    </location>
</feature>
<gene>
    <name evidence="3" type="ORF">FNH08_16245</name>
</gene>
<reference evidence="3 4" key="1">
    <citation type="submission" date="2019-07" db="EMBL/GenBank/DDBJ databases">
        <title>New species of Amycolatopsis and Streptomyces.</title>
        <authorList>
            <person name="Duangmal K."/>
            <person name="Teo W.F.A."/>
            <person name="Lipun K."/>
        </authorList>
    </citation>
    <scope>NUCLEOTIDE SEQUENCE [LARGE SCALE GENOMIC DNA]</scope>
    <source>
        <strain evidence="3 4">NBRC 106415</strain>
    </source>
</reference>
<keyword evidence="1" id="KW-0812">Transmembrane</keyword>
<evidence type="ECO:0000313" key="4">
    <source>
        <dbReference type="Proteomes" id="UP000400924"/>
    </source>
</evidence>
<dbReference type="Proteomes" id="UP000400924">
    <property type="component" value="Unassembled WGS sequence"/>
</dbReference>
<dbReference type="PANTHER" id="PTHR40057:SF1">
    <property type="entry name" value="SLR1162 PROTEIN"/>
    <property type="match status" value="1"/>
</dbReference>
<name>A0A5N8XH62_9ACTN</name>
<proteinExistence type="predicted"/>
<feature type="transmembrane region" description="Helical" evidence="1">
    <location>
        <begin position="118"/>
        <end position="140"/>
    </location>
</feature>
<dbReference type="AlphaFoldDB" id="A0A5N8XH62"/>
<organism evidence="3 4">
    <name type="scientific">Streptomyces spongiae</name>
    <dbReference type="NCBI Taxonomy" id="565072"/>
    <lineage>
        <taxon>Bacteria</taxon>
        <taxon>Bacillati</taxon>
        <taxon>Actinomycetota</taxon>
        <taxon>Actinomycetes</taxon>
        <taxon>Kitasatosporales</taxon>
        <taxon>Streptomycetaceae</taxon>
        <taxon>Streptomyces</taxon>
    </lineage>
</organism>
<dbReference type="EMBL" id="VJZC01000095">
    <property type="protein sequence ID" value="MPY58657.1"/>
    <property type="molecule type" value="Genomic_DNA"/>
</dbReference>
<dbReference type="SUPFAM" id="SSF54909">
    <property type="entry name" value="Dimeric alpha+beta barrel"/>
    <property type="match status" value="1"/>
</dbReference>
<accession>A0A5N8XH62</accession>
<dbReference type="InterPro" id="IPR038762">
    <property type="entry name" value="ABM_predict"/>
</dbReference>
<evidence type="ECO:0000313" key="3">
    <source>
        <dbReference type="EMBL" id="MPY58657.1"/>
    </source>
</evidence>
<keyword evidence="1" id="KW-1133">Transmembrane helix</keyword>
<dbReference type="InterPro" id="IPR011008">
    <property type="entry name" value="Dimeric_a/b-barrel"/>
</dbReference>
<dbReference type="Pfam" id="PF03992">
    <property type="entry name" value="ABM"/>
    <property type="match status" value="1"/>
</dbReference>
<dbReference type="InterPro" id="IPR007138">
    <property type="entry name" value="ABM_dom"/>
</dbReference>
<protein>
    <recommendedName>
        <fullName evidence="2">ABM domain-containing protein</fullName>
    </recommendedName>
</protein>
<comment type="caution">
    <text evidence="3">The sequence shown here is derived from an EMBL/GenBank/DDBJ whole genome shotgun (WGS) entry which is preliminary data.</text>
</comment>
<sequence>MSRNPVTVTVAYRVAPGREADFHSWGWAVLRAGARQPGFLGGGVLVDGEADWHVVYRFDSDGSARAWENSVTWAEWAARLESVGRETGRRSMTGSKEWFDSQTVTPAAPRPPPKWKLWFVNMSAVFPPVLLFNLTVLPYLNSLNPLFRTLLLCLSVTAIVTWILMPRLQRFFKKWLYPPLQALRGRHKRRAA</sequence>
<evidence type="ECO:0000256" key="1">
    <source>
        <dbReference type="SAM" id="Phobius"/>
    </source>
</evidence>
<keyword evidence="4" id="KW-1185">Reference proteome</keyword>